<comment type="caution">
    <text evidence="4">The sequence shown here is derived from an EMBL/GenBank/DDBJ whole genome shotgun (WGS) entry which is preliminary data.</text>
</comment>
<dbReference type="Proteomes" id="UP001159042">
    <property type="component" value="Unassembled WGS sequence"/>
</dbReference>
<feature type="repeat" description="ANK" evidence="3">
    <location>
        <begin position="473"/>
        <end position="505"/>
    </location>
</feature>
<gene>
    <name evidence="4" type="ORF">NQ315_002376</name>
</gene>
<reference evidence="4 5" key="1">
    <citation type="journal article" date="2023" name="Insect Mol. Biol.">
        <title>Genome sequencing provides insights into the evolution of gene families encoding plant cell wall-degrading enzymes in longhorned beetles.</title>
        <authorList>
            <person name="Shin N.R."/>
            <person name="Okamura Y."/>
            <person name="Kirsch R."/>
            <person name="Pauchet Y."/>
        </authorList>
    </citation>
    <scope>NUCLEOTIDE SEQUENCE [LARGE SCALE GENOMIC DNA]</scope>
    <source>
        <strain evidence="4">EAD_L_NR</strain>
    </source>
</reference>
<dbReference type="AlphaFoldDB" id="A0AAV8VTI6"/>
<dbReference type="EMBL" id="JANEYG010000034">
    <property type="protein sequence ID" value="KAJ8917354.1"/>
    <property type="molecule type" value="Genomic_DNA"/>
</dbReference>
<dbReference type="GO" id="GO:0051059">
    <property type="term" value="F:NF-kappaB binding"/>
    <property type="evidence" value="ECO:0007669"/>
    <property type="project" value="TreeGrafter"/>
</dbReference>
<proteinExistence type="predicted"/>
<keyword evidence="1" id="KW-0677">Repeat</keyword>
<dbReference type="Gene3D" id="1.25.40.20">
    <property type="entry name" value="Ankyrin repeat-containing domain"/>
    <property type="match status" value="1"/>
</dbReference>
<evidence type="ECO:0000256" key="3">
    <source>
        <dbReference type="PROSITE-ProRule" id="PRU00023"/>
    </source>
</evidence>
<protein>
    <submittedName>
        <fullName evidence="4">Uncharacterized protein</fullName>
    </submittedName>
</protein>
<keyword evidence="2 3" id="KW-0040">ANK repeat</keyword>
<evidence type="ECO:0000313" key="5">
    <source>
        <dbReference type="Proteomes" id="UP001159042"/>
    </source>
</evidence>
<evidence type="ECO:0000313" key="4">
    <source>
        <dbReference type="EMBL" id="KAJ8917354.1"/>
    </source>
</evidence>
<dbReference type="InterPro" id="IPR051070">
    <property type="entry name" value="NF-kappa-B_inhibitor"/>
</dbReference>
<feature type="repeat" description="ANK" evidence="3">
    <location>
        <begin position="439"/>
        <end position="471"/>
    </location>
</feature>
<dbReference type="SMART" id="SM00248">
    <property type="entry name" value="ANK"/>
    <property type="match status" value="4"/>
</dbReference>
<dbReference type="GO" id="GO:0071356">
    <property type="term" value="P:cellular response to tumor necrosis factor"/>
    <property type="evidence" value="ECO:0007669"/>
    <property type="project" value="TreeGrafter"/>
</dbReference>
<dbReference type="PROSITE" id="PS50297">
    <property type="entry name" value="ANK_REP_REGION"/>
    <property type="match status" value="1"/>
</dbReference>
<accession>A0AAV8VTI6</accession>
<dbReference type="Pfam" id="PF12796">
    <property type="entry name" value="Ank_2"/>
    <property type="match status" value="2"/>
</dbReference>
<keyword evidence="5" id="KW-1185">Reference proteome</keyword>
<organism evidence="4 5">
    <name type="scientific">Exocentrus adspersus</name>
    <dbReference type="NCBI Taxonomy" id="1586481"/>
    <lineage>
        <taxon>Eukaryota</taxon>
        <taxon>Metazoa</taxon>
        <taxon>Ecdysozoa</taxon>
        <taxon>Arthropoda</taxon>
        <taxon>Hexapoda</taxon>
        <taxon>Insecta</taxon>
        <taxon>Pterygota</taxon>
        <taxon>Neoptera</taxon>
        <taxon>Endopterygota</taxon>
        <taxon>Coleoptera</taxon>
        <taxon>Polyphaga</taxon>
        <taxon>Cucujiformia</taxon>
        <taxon>Chrysomeloidea</taxon>
        <taxon>Cerambycidae</taxon>
        <taxon>Lamiinae</taxon>
        <taxon>Acanthocinini</taxon>
        <taxon>Exocentrus</taxon>
    </lineage>
</organism>
<dbReference type="PANTHER" id="PTHR46680">
    <property type="entry name" value="NF-KAPPA-B INHIBITOR ALPHA"/>
    <property type="match status" value="1"/>
</dbReference>
<dbReference type="SUPFAM" id="SSF48403">
    <property type="entry name" value="Ankyrin repeat"/>
    <property type="match status" value="1"/>
</dbReference>
<dbReference type="InterPro" id="IPR002110">
    <property type="entry name" value="Ankyrin_rpt"/>
</dbReference>
<evidence type="ECO:0000256" key="1">
    <source>
        <dbReference type="ARBA" id="ARBA00022737"/>
    </source>
</evidence>
<dbReference type="InterPro" id="IPR036770">
    <property type="entry name" value="Ankyrin_rpt-contain_sf"/>
</dbReference>
<name>A0AAV8VTI6_9CUCU</name>
<dbReference type="PANTHER" id="PTHR46680:SF3">
    <property type="entry name" value="NF-KAPPA-B INHIBITOR CACTUS"/>
    <property type="match status" value="1"/>
</dbReference>
<dbReference type="PROSITE" id="PS50088">
    <property type="entry name" value="ANK_REPEAT"/>
    <property type="match status" value="3"/>
</dbReference>
<feature type="repeat" description="ANK" evidence="3">
    <location>
        <begin position="368"/>
        <end position="401"/>
    </location>
</feature>
<sequence>MDLRKIIRGEYESLFYCNTTDGGVTNQKTCELLGFKEGIPVLSDPGIKQEMPSPSKTLSPARTLTVEVNRKTMEKYVNLNGKKLRMVPESELPIRFKQGAQLLKMPGVGGKTANPTAWKVVKMVKVIGGNVPLMFNALVKKDASQITDTSVNKSDNGNNIQLSHETLIRDSKPTLIKIPSAGTGGGANGGVVGSSCVVVKGSLPQTGVNHGAISTSDGGGGGGVSHCPNSIIKMNPLDLSKVSKVETIKREVTKADKSVETNTPRTVERSSQTVEEDLLMSGLNTDFWNFFSSDTPMAVVSPADPLPTSGRDENVLNFFRDVKCSLNPDNNGNMLIHIGVLRNDIHLVKKSCTILKLLKRSVDIPNHGDFTALQLAILNDCSPQIVKTLLDHGAGLEVEDSEGNNILHLAVENKRTEVLDILLRFADQPNFNLDNFNAEGLTPLMICCCYNLLQCADLFIKYDADVNVRDRKSGRTALFHAAENYNFEMVKLLLNNNADTKIKNFFGTSPHDAMYEVDDVPDCIKNAILGKSSKRKNVEEVKPVNKVRRTDETTIRIRMGEGISKLKTYARPRKIESCELRTFFPTIAN</sequence>
<dbReference type="GO" id="GO:0005829">
    <property type="term" value="C:cytosol"/>
    <property type="evidence" value="ECO:0007669"/>
    <property type="project" value="TreeGrafter"/>
</dbReference>
<evidence type="ECO:0000256" key="2">
    <source>
        <dbReference type="ARBA" id="ARBA00023043"/>
    </source>
</evidence>